<gene>
    <name evidence="3" type="ORF">ST47_g1974</name>
</gene>
<evidence type="ECO:0000313" key="4">
    <source>
        <dbReference type="Proteomes" id="UP000076837"/>
    </source>
</evidence>
<feature type="region of interest" description="Disordered" evidence="1">
    <location>
        <begin position="173"/>
        <end position="198"/>
    </location>
</feature>
<dbReference type="EMBL" id="JYNV01000090">
    <property type="protein sequence ID" value="KZM26884.1"/>
    <property type="molecule type" value="Genomic_DNA"/>
</dbReference>
<name>A0A163KAT2_DIDRA</name>
<protein>
    <submittedName>
        <fullName evidence="3">Uncharacterized protein</fullName>
    </submittedName>
</protein>
<keyword evidence="2" id="KW-0472">Membrane</keyword>
<dbReference type="OrthoDB" id="4158815at2759"/>
<keyword evidence="4" id="KW-1185">Reference proteome</keyword>
<organism evidence="3 4">
    <name type="scientific">Didymella rabiei</name>
    <name type="common">Chickpea ascochyta blight fungus</name>
    <name type="synonym">Mycosphaerella rabiei</name>
    <dbReference type="NCBI Taxonomy" id="5454"/>
    <lineage>
        <taxon>Eukaryota</taxon>
        <taxon>Fungi</taxon>
        <taxon>Dikarya</taxon>
        <taxon>Ascomycota</taxon>
        <taxon>Pezizomycotina</taxon>
        <taxon>Dothideomycetes</taxon>
        <taxon>Pleosporomycetidae</taxon>
        <taxon>Pleosporales</taxon>
        <taxon>Pleosporineae</taxon>
        <taxon>Didymellaceae</taxon>
        <taxon>Ascochyta</taxon>
    </lineage>
</organism>
<sequence length="284" mass="30813">MSTPNLDTNQWYSMYVNNDNRTSLLGTNLYNRAGTTGAVFFNNTNPDIATQRWQIYPINATAYVLRCKASGANGFIGTQPADAAGAITPLMLRGDVADNSVFWRFGSWGDGTWYLWNSANGTEFHFAARSDGLVTMDKNISAPQNKQRWGFDTLANIDDKAYSSVTLLSTTITSPAPTSSSSLSTDSTSPRPSSGLSTAGKASLGGVLGLAAVILLLVLALLHRRRRLQKRTLHPQAMTDEPFKAELDHDSSVAKYEMAGHVVTELGGREQTKPVELPGHVGRR</sequence>
<feature type="transmembrane region" description="Helical" evidence="2">
    <location>
        <begin position="202"/>
        <end position="222"/>
    </location>
</feature>
<accession>A0A163KAT2</accession>
<feature type="compositionally biased region" description="Low complexity" evidence="1">
    <location>
        <begin position="173"/>
        <end position="194"/>
    </location>
</feature>
<proteinExistence type="predicted"/>
<comment type="caution">
    <text evidence="3">The sequence shown here is derived from an EMBL/GenBank/DDBJ whole genome shotgun (WGS) entry which is preliminary data.</text>
</comment>
<evidence type="ECO:0000256" key="1">
    <source>
        <dbReference type="SAM" id="MobiDB-lite"/>
    </source>
</evidence>
<evidence type="ECO:0000256" key="2">
    <source>
        <dbReference type="SAM" id="Phobius"/>
    </source>
</evidence>
<reference evidence="3 4" key="1">
    <citation type="journal article" date="2016" name="Sci. Rep.">
        <title>Draft genome sequencing and secretome analysis of fungal phytopathogen Ascochyta rabiei provides insight into the necrotrophic effector repertoire.</title>
        <authorList>
            <person name="Verma S."/>
            <person name="Gazara R.K."/>
            <person name="Nizam S."/>
            <person name="Parween S."/>
            <person name="Chattopadhyay D."/>
            <person name="Verma P.K."/>
        </authorList>
    </citation>
    <scope>NUCLEOTIDE SEQUENCE [LARGE SCALE GENOMIC DNA]</scope>
    <source>
        <strain evidence="3 4">ArDII</strain>
    </source>
</reference>
<evidence type="ECO:0000313" key="3">
    <source>
        <dbReference type="EMBL" id="KZM26884.1"/>
    </source>
</evidence>
<keyword evidence="2" id="KW-0812">Transmembrane</keyword>
<dbReference type="Proteomes" id="UP000076837">
    <property type="component" value="Unassembled WGS sequence"/>
</dbReference>
<feature type="region of interest" description="Disordered" evidence="1">
    <location>
        <begin position="265"/>
        <end position="284"/>
    </location>
</feature>
<keyword evidence="2" id="KW-1133">Transmembrane helix</keyword>
<dbReference type="STRING" id="5454.A0A163KAT2"/>
<dbReference type="AlphaFoldDB" id="A0A163KAT2"/>